<evidence type="ECO:0000256" key="1">
    <source>
        <dbReference type="SAM" id="MobiDB-lite"/>
    </source>
</evidence>
<sequence length="101" mass="11344">MSNSREGEEKREEKRREEKRREEKRREEKQLKLQGAWKLKVTCGWARGCNTGHGSCLSLLLVSCVAASGTAALCTSEGRPPQSKLQLSFLLHSVCRNIAQS</sequence>
<comment type="caution">
    <text evidence="2">The sequence shown here is derived from an EMBL/GenBank/DDBJ whole genome shotgun (WGS) entry which is preliminary data.</text>
</comment>
<feature type="region of interest" description="Disordered" evidence="1">
    <location>
        <begin position="1"/>
        <end position="30"/>
    </location>
</feature>
<name>A0A8T0AII6_SILME</name>
<protein>
    <submittedName>
        <fullName evidence="2">Uncharacterized protein</fullName>
    </submittedName>
</protein>
<proteinExistence type="predicted"/>
<evidence type="ECO:0000313" key="2">
    <source>
        <dbReference type="EMBL" id="KAF7691340.1"/>
    </source>
</evidence>
<dbReference type="Proteomes" id="UP000606274">
    <property type="component" value="Unassembled WGS sequence"/>
</dbReference>
<organism evidence="2 3">
    <name type="scientific">Silurus meridionalis</name>
    <name type="common">Southern catfish</name>
    <name type="synonym">Silurus soldatovi meridionalis</name>
    <dbReference type="NCBI Taxonomy" id="175797"/>
    <lineage>
        <taxon>Eukaryota</taxon>
        <taxon>Metazoa</taxon>
        <taxon>Chordata</taxon>
        <taxon>Craniata</taxon>
        <taxon>Vertebrata</taxon>
        <taxon>Euteleostomi</taxon>
        <taxon>Actinopterygii</taxon>
        <taxon>Neopterygii</taxon>
        <taxon>Teleostei</taxon>
        <taxon>Ostariophysi</taxon>
        <taxon>Siluriformes</taxon>
        <taxon>Siluridae</taxon>
        <taxon>Silurus</taxon>
    </lineage>
</organism>
<evidence type="ECO:0000313" key="3">
    <source>
        <dbReference type="Proteomes" id="UP000606274"/>
    </source>
</evidence>
<gene>
    <name evidence="2" type="ORF">HF521_011637</name>
</gene>
<reference evidence="2" key="1">
    <citation type="submission" date="2020-08" db="EMBL/GenBank/DDBJ databases">
        <title>Chromosome-level assembly of Southern catfish (Silurus meridionalis) provides insights into visual adaptation to the nocturnal and benthic lifestyles.</title>
        <authorList>
            <person name="Zhang Y."/>
            <person name="Wang D."/>
            <person name="Peng Z."/>
        </authorList>
    </citation>
    <scope>NUCLEOTIDE SEQUENCE</scope>
    <source>
        <strain evidence="2">SWU-2019-XX</strain>
        <tissue evidence="2">Muscle</tissue>
    </source>
</reference>
<dbReference type="AlphaFoldDB" id="A0A8T0AII6"/>
<accession>A0A8T0AII6</accession>
<dbReference type="EMBL" id="JABFDY010000022">
    <property type="protein sequence ID" value="KAF7691340.1"/>
    <property type="molecule type" value="Genomic_DNA"/>
</dbReference>
<keyword evidence="3" id="KW-1185">Reference proteome</keyword>